<organism evidence="7 8">
    <name type="scientific">Parastrongyloides trichosuri</name>
    <name type="common">Possum-specific nematode worm</name>
    <dbReference type="NCBI Taxonomy" id="131310"/>
    <lineage>
        <taxon>Eukaryota</taxon>
        <taxon>Metazoa</taxon>
        <taxon>Ecdysozoa</taxon>
        <taxon>Nematoda</taxon>
        <taxon>Chromadorea</taxon>
        <taxon>Rhabditida</taxon>
        <taxon>Tylenchina</taxon>
        <taxon>Panagrolaimomorpha</taxon>
        <taxon>Strongyloidoidea</taxon>
        <taxon>Strongyloididae</taxon>
        <taxon>Parastrongyloides</taxon>
    </lineage>
</organism>
<accession>A0A0N4ZA30</accession>
<protein>
    <submittedName>
        <fullName evidence="8">Glycosyltransferase</fullName>
    </submittedName>
</protein>
<evidence type="ECO:0000256" key="5">
    <source>
        <dbReference type="ARBA" id="ARBA00023136"/>
    </source>
</evidence>
<evidence type="ECO:0000256" key="3">
    <source>
        <dbReference type="ARBA" id="ARBA00022676"/>
    </source>
</evidence>
<name>A0A0N4ZA30_PARTI</name>
<dbReference type="GO" id="GO:0016757">
    <property type="term" value="F:glycosyltransferase activity"/>
    <property type="evidence" value="ECO:0007669"/>
    <property type="project" value="UniProtKB-KW"/>
</dbReference>
<proteinExistence type="inferred from homology"/>
<comment type="similarity">
    <text evidence="2">Belongs to the glycosyltransferase 92 family.</text>
</comment>
<dbReference type="InterPro" id="IPR029044">
    <property type="entry name" value="Nucleotide-diphossugar_trans"/>
</dbReference>
<evidence type="ECO:0000313" key="8">
    <source>
        <dbReference type="WBParaSite" id="PTRK_0000423700.1"/>
    </source>
</evidence>
<dbReference type="Pfam" id="PF01697">
    <property type="entry name" value="Glyco_transf_92"/>
    <property type="match status" value="1"/>
</dbReference>
<reference evidence="8" key="1">
    <citation type="submission" date="2017-02" db="UniProtKB">
        <authorList>
            <consortium name="WormBaseParasite"/>
        </authorList>
    </citation>
    <scope>IDENTIFICATION</scope>
</reference>
<keyword evidence="4" id="KW-0808">Transferase</keyword>
<evidence type="ECO:0000256" key="1">
    <source>
        <dbReference type="ARBA" id="ARBA00004167"/>
    </source>
</evidence>
<keyword evidence="5 6" id="KW-0472">Membrane</keyword>
<dbReference type="STRING" id="131310.A0A0N4ZA30"/>
<dbReference type="InterPro" id="IPR008166">
    <property type="entry name" value="Glyco_transf_92"/>
</dbReference>
<dbReference type="Pfam" id="PF03314">
    <property type="entry name" value="DUF273"/>
    <property type="match status" value="1"/>
</dbReference>
<feature type="transmembrane region" description="Helical" evidence="6">
    <location>
        <begin position="12"/>
        <end position="31"/>
    </location>
</feature>
<dbReference type="WBParaSite" id="PTRK_0000423700.1">
    <property type="protein sequence ID" value="PTRK_0000423700.1"/>
    <property type="gene ID" value="PTRK_0000423700"/>
</dbReference>
<keyword evidence="7" id="KW-1185">Reference proteome</keyword>
<keyword evidence="6" id="KW-1133">Transmembrane helix</keyword>
<dbReference type="AlphaFoldDB" id="A0A0N4ZA30"/>
<evidence type="ECO:0000313" key="7">
    <source>
        <dbReference type="Proteomes" id="UP000038045"/>
    </source>
</evidence>
<keyword evidence="3" id="KW-0328">Glycosyltransferase</keyword>
<dbReference type="Proteomes" id="UP000038045">
    <property type="component" value="Unplaced"/>
</dbReference>
<evidence type="ECO:0000256" key="2">
    <source>
        <dbReference type="ARBA" id="ARBA00007647"/>
    </source>
</evidence>
<dbReference type="Gene3D" id="3.90.550.10">
    <property type="entry name" value="Spore Coat Polysaccharide Biosynthesis Protein SpsA, Chain A"/>
    <property type="match status" value="1"/>
</dbReference>
<dbReference type="PANTHER" id="PTHR31562">
    <property type="entry name" value="PROTEIN CBG18972"/>
    <property type="match status" value="1"/>
</dbReference>
<sequence length="703" mass="84005">MTFENVIFLKYIKILIRVFLIFLILFFIWRINDKPTSTTFPNFLFHEDGQKIYDIEPSSISIIVITQSNIDFRNYEIPLNSMMCYATHYGYKFEILDFFKNTTIPILCPQEDFFFARHCALYYYLKDNQNTTRYVFTLDADIGVINPYKRLEEYLPINENEDIVFTQRTFTHEIAASPNIIKNTLKSRQFLYDWSQYFYKTPSSFHGSDNGALLQLFVDKFGHERLNDKKKECDFIYEIIKNWNDFINYSICTEAINYESGDTLTDPEAIIFNNSIRVWRRLPFKSWVRDIWSTNSKWCFKDFLLHGMKMNTLGSRSHVFGKWKNPFSSLIYNHSICKSNEFYKLWDYKLDYLSSNKEITENLNKLSDKVSNEFSNSKFSNITYNNGSLPFDNNVYVASAWYENNLVKILYVTHKNSQQSYFKLIKIKEFTNEKSNYKSFLGLINKENFKPYQHLIKKEVITSSKLNLIVCTKVLTNFDNINKLIVFIDYWFRHDVSKIYIYVNSISEKIISVLEEFNIKYGNKIKIIYWSNLPYNYEKDKYRNPNFDRNYHFDELAKNDCILRSRNNAQFVVIPALDQEIKTLSFNGSLIKTLDYYKKVNYNTSIFGLEIKNSYTIPKENKKEDNFTPLGDLLHIYLPSRYDIFKKNNLTVIENKKMYVEHVSFYYFYNLSSYKINYVYPNIPWTRDTLMRSNNSWTILNAK</sequence>
<dbReference type="InterPro" id="IPR004988">
    <property type="entry name" value="DUF273"/>
</dbReference>
<evidence type="ECO:0000256" key="4">
    <source>
        <dbReference type="ARBA" id="ARBA00022679"/>
    </source>
</evidence>
<comment type="subcellular location">
    <subcellularLocation>
        <location evidence="1">Membrane</location>
        <topology evidence="1">Single-pass membrane protein</topology>
    </subcellularLocation>
</comment>
<keyword evidence="6" id="KW-0812">Transmembrane</keyword>
<dbReference type="GO" id="GO:0016020">
    <property type="term" value="C:membrane"/>
    <property type="evidence" value="ECO:0007669"/>
    <property type="project" value="UniProtKB-SubCell"/>
</dbReference>
<dbReference type="PANTHER" id="PTHR31562:SF2">
    <property type="entry name" value="NUCLEOTIDE-DIPHOSPHO-SUGAR TRANSFERASE"/>
    <property type="match status" value="1"/>
</dbReference>
<evidence type="ECO:0000256" key="6">
    <source>
        <dbReference type="SAM" id="Phobius"/>
    </source>
</evidence>